<reference evidence="2" key="1">
    <citation type="journal article" date="2019" name="Int. J. Syst. Evol. Microbiol.">
        <title>The Global Catalogue of Microorganisms (GCM) 10K type strain sequencing project: providing services to taxonomists for standard genome sequencing and annotation.</title>
        <authorList>
            <consortium name="The Broad Institute Genomics Platform"/>
            <consortium name="The Broad Institute Genome Sequencing Center for Infectious Disease"/>
            <person name="Wu L."/>
            <person name="Ma J."/>
        </authorList>
    </citation>
    <scope>NUCLEOTIDE SEQUENCE [LARGE SCALE GENOMIC DNA]</scope>
    <source>
        <strain evidence="2">NBRC 101365</strain>
    </source>
</reference>
<dbReference type="Proteomes" id="UP001156882">
    <property type="component" value="Unassembled WGS sequence"/>
</dbReference>
<protein>
    <recommendedName>
        <fullName evidence="3">Class I SAM-dependent methyltransferase</fullName>
    </recommendedName>
</protein>
<accession>A0ABQ6CE18</accession>
<dbReference type="SUPFAM" id="SSF53335">
    <property type="entry name" value="S-adenosyl-L-methionine-dependent methyltransferases"/>
    <property type="match status" value="1"/>
</dbReference>
<dbReference type="Pfam" id="PF13578">
    <property type="entry name" value="Methyltransf_24"/>
    <property type="match status" value="1"/>
</dbReference>
<proteinExistence type="predicted"/>
<dbReference type="Gene3D" id="3.40.50.150">
    <property type="entry name" value="Vaccinia Virus protein VP39"/>
    <property type="match status" value="1"/>
</dbReference>
<name>A0ABQ6CE18_9HYPH</name>
<sequence length="220" mass="24472">MSFLTEHFIRNARDILAVGCIPLDSSVLQAEFLSDHRLKGRQFLCDLLPKGAVGAELGVFTGLFSTILLDRAKPKSAYFVDPWWLIFGKYYPDWGVYTANGRLSTSRAHNVASQRIKKYAHGAEVSVHVDYSVSFLDRLPDDHLDWVYVDSSHSYDGTVEELKVLKRKVKSGGIIAGDDWHDAHDHPHSGVAVAVGEAVGTGAFEMIGTYPALQWAIRRL</sequence>
<keyword evidence="2" id="KW-1185">Reference proteome</keyword>
<evidence type="ECO:0008006" key="3">
    <source>
        <dbReference type="Google" id="ProtNLM"/>
    </source>
</evidence>
<dbReference type="RefSeq" id="WP_284311365.1">
    <property type="nucleotide sequence ID" value="NZ_BSPC01000014.1"/>
</dbReference>
<dbReference type="InterPro" id="IPR029063">
    <property type="entry name" value="SAM-dependent_MTases_sf"/>
</dbReference>
<organism evidence="1 2">
    <name type="scientific">Labrys miyagiensis</name>
    <dbReference type="NCBI Taxonomy" id="346912"/>
    <lineage>
        <taxon>Bacteria</taxon>
        <taxon>Pseudomonadati</taxon>
        <taxon>Pseudomonadota</taxon>
        <taxon>Alphaproteobacteria</taxon>
        <taxon>Hyphomicrobiales</taxon>
        <taxon>Xanthobacteraceae</taxon>
        <taxon>Labrys</taxon>
    </lineage>
</organism>
<evidence type="ECO:0000313" key="1">
    <source>
        <dbReference type="EMBL" id="GLS18508.1"/>
    </source>
</evidence>
<comment type="caution">
    <text evidence="1">The sequence shown here is derived from an EMBL/GenBank/DDBJ whole genome shotgun (WGS) entry which is preliminary data.</text>
</comment>
<dbReference type="EMBL" id="BSPC01000014">
    <property type="protein sequence ID" value="GLS18508.1"/>
    <property type="molecule type" value="Genomic_DNA"/>
</dbReference>
<evidence type="ECO:0000313" key="2">
    <source>
        <dbReference type="Proteomes" id="UP001156882"/>
    </source>
</evidence>
<gene>
    <name evidence="1" type="ORF">GCM10007874_15250</name>
</gene>